<name>A0A8S5PQR0_9CAUD</name>
<protein>
    <submittedName>
        <fullName evidence="1">Putative protease of the collagenase peptidase, TIM barrel, hydrolase.66A</fullName>
    </submittedName>
</protein>
<dbReference type="GO" id="GO:0008233">
    <property type="term" value="F:peptidase activity"/>
    <property type="evidence" value="ECO:0007669"/>
    <property type="project" value="UniProtKB-KW"/>
</dbReference>
<accession>A0A8S5PQR0</accession>
<dbReference type="EMBL" id="BK015472">
    <property type="protein sequence ID" value="DAE08564.1"/>
    <property type="molecule type" value="Genomic_DNA"/>
</dbReference>
<dbReference type="GO" id="GO:0006508">
    <property type="term" value="P:proteolysis"/>
    <property type="evidence" value="ECO:0007669"/>
    <property type="project" value="UniProtKB-KW"/>
</dbReference>
<keyword evidence="1" id="KW-0378">Hydrolase</keyword>
<keyword evidence="1" id="KW-0645">Protease</keyword>
<proteinExistence type="predicted"/>
<organism evidence="1">
    <name type="scientific">Myoviridae sp. ctwwN25</name>
    <dbReference type="NCBI Taxonomy" id="2825209"/>
    <lineage>
        <taxon>Viruses</taxon>
        <taxon>Duplodnaviria</taxon>
        <taxon>Heunggongvirae</taxon>
        <taxon>Uroviricota</taxon>
        <taxon>Caudoviricetes</taxon>
    </lineage>
</organism>
<evidence type="ECO:0000313" key="1">
    <source>
        <dbReference type="EMBL" id="DAE08564.1"/>
    </source>
</evidence>
<reference evidence="1" key="1">
    <citation type="journal article" date="2021" name="Proc. Natl. Acad. Sci. U.S.A.">
        <title>A Catalog of Tens of Thousands of Viruses from Human Metagenomes Reveals Hidden Associations with Chronic Diseases.</title>
        <authorList>
            <person name="Tisza M.J."/>
            <person name="Buck C.B."/>
        </authorList>
    </citation>
    <scope>NUCLEOTIDE SEQUENCE</scope>
    <source>
        <strain evidence="1">CtwwN25</strain>
    </source>
</reference>
<sequence length="275" mass="31467">MSLIGLMNDDKEGKKFYDDVCIDSIYGSFPGCIWNSGRAACGWTNIENIVNTVAAFNKLGISVRHTFTNSQITGRHLFDYQCNTILQATGKVVEGVQNGVNINQSILADYIAKNYPEFYLIWSTTIGARSIEEVNKMSSDRLTVLYYGMNNTTALTELEHPENIEVLVSEACIENCPKRSEHYASIGKLQLLQPSEEFRCPYGCEQYFYYDMPVKRNHYVSIDDIRNTYLPLGINKFKIGGRHDSKVNLIENYVNYLVKPEYRDDIRNKLLNMNL</sequence>